<keyword evidence="7" id="KW-1133">Transmembrane helix</keyword>
<dbReference type="InterPro" id="IPR038578">
    <property type="entry name" value="GT29-like_sf"/>
</dbReference>
<evidence type="ECO:0000313" key="12">
    <source>
        <dbReference type="EMBL" id="KAL1520707.1"/>
    </source>
</evidence>
<dbReference type="GO" id="GO:0000139">
    <property type="term" value="C:Golgi membrane"/>
    <property type="evidence" value="ECO:0007669"/>
    <property type="project" value="UniProtKB-SubCell"/>
</dbReference>
<evidence type="ECO:0000256" key="10">
    <source>
        <dbReference type="ARBA" id="ARBA00023180"/>
    </source>
</evidence>
<comment type="subcellular location">
    <subcellularLocation>
        <location evidence="1">Golgi apparatus membrane</location>
        <topology evidence="1">Single-pass type II membrane protein</topology>
    </subcellularLocation>
</comment>
<dbReference type="Gene3D" id="3.90.1480.20">
    <property type="entry name" value="Glycosyl transferase family 29"/>
    <property type="match status" value="1"/>
</dbReference>
<organism evidence="12 13">
    <name type="scientific">Prymnesium parvum</name>
    <name type="common">Toxic golden alga</name>
    <dbReference type="NCBI Taxonomy" id="97485"/>
    <lineage>
        <taxon>Eukaryota</taxon>
        <taxon>Haptista</taxon>
        <taxon>Haptophyta</taxon>
        <taxon>Prymnesiophyceae</taxon>
        <taxon>Prymnesiales</taxon>
        <taxon>Prymnesiaceae</taxon>
        <taxon>Prymnesium</taxon>
    </lineage>
</organism>
<reference evidence="12 13" key="1">
    <citation type="journal article" date="2024" name="Science">
        <title>Giant polyketide synthase enzymes in the biosynthesis of giant marine polyether toxins.</title>
        <authorList>
            <person name="Fallon T.R."/>
            <person name="Shende V.V."/>
            <person name="Wierzbicki I.H."/>
            <person name="Pendleton A.L."/>
            <person name="Watervoot N.F."/>
            <person name="Auber R.P."/>
            <person name="Gonzalez D.J."/>
            <person name="Wisecaver J.H."/>
            <person name="Moore B.S."/>
        </authorList>
    </citation>
    <scope>NUCLEOTIDE SEQUENCE [LARGE SCALE GENOMIC DNA]</scope>
    <source>
        <strain evidence="12 13">12B1</strain>
    </source>
</reference>
<evidence type="ECO:0000256" key="4">
    <source>
        <dbReference type="ARBA" id="ARBA00022679"/>
    </source>
</evidence>
<accession>A0AB34JHH0</accession>
<keyword evidence="10" id="KW-0325">Glycoprotein</keyword>
<evidence type="ECO:0000256" key="5">
    <source>
        <dbReference type="ARBA" id="ARBA00022692"/>
    </source>
</evidence>
<evidence type="ECO:0000256" key="7">
    <source>
        <dbReference type="ARBA" id="ARBA00022989"/>
    </source>
</evidence>
<name>A0AB34JHH0_PRYPA</name>
<evidence type="ECO:0000256" key="8">
    <source>
        <dbReference type="ARBA" id="ARBA00023034"/>
    </source>
</evidence>
<dbReference type="EMBL" id="JBGBPQ010000008">
    <property type="protein sequence ID" value="KAL1520707.1"/>
    <property type="molecule type" value="Genomic_DNA"/>
</dbReference>
<comment type="similarity">
    <text evidence="2">Belongs to the glycosyltransferase 29 family.</text>
</comment>
<dbReference type="InterPro" id="IPR001675">
    <property type="entry name" value="Glyco_trans_29"/>
</dbReference>
<keyword evidence="6" id="KW-0735">Signal-anchor</keyword>
<evidence type="ECO:0000256" key="3">
    <source>
        <dbReference type="ARBA" id="ARBA00022676"/>
    </source>
</evidence>
<gene>
    <name evidence="12" type="ORF">AB1Y20_022276</name>
</gene>
<evidence type="ECO:0000256" key="9">
    <source>
        <dbReference type="ARBA" id="ARBA00023136"/>
    </source>
</evidence>
<dbReference type="GO" id="GO:0008373">
    <property type="term" value="F:sialyltransferase activity"/>
    <property type="evidence" value="ECO:0007669"/>
    <property type="project" value="InterPro"/>
</dbReference>
<comment type="caution">
    <text evidence="12">The sequence shown here is derived from an EMBL/GenBank/DDBJ whole genome shotgun (WGS) entry which is preliminary data.</text>
</comment>
<evidence type="ECO:0000313" key="13">
    <source>
        <dbReference type="Proteomes" id="UP001515480"/>
    </source>
</evidence>
<keyword evidence="9" id="KW-0472">Membrane</keyword>
<dbReference type="AlphaFoldDB" id="A0AB34JHH0"/>
<keyword evidence="8" id="KW-0333">Golgi apparatus</keyword>
<evidence type="ECO:0000256" key="2">
    <source>
        <dbReference type="ARBA" id="ARBA00006003"/>
    </source>
</evidence>
<keyword evidence="5" id="KW-0812">Transmembrane</keyword>
<keyword evidence="4" id="KW-0808">Transferase</keyword>
<protein>
    <submittedName>
        <fullName evidence="12">Uncharacterized protein</fullName>
    </submittedName>
</protein>
<sequence length="351" mass="37301">MEATSSRPAPGKKKKARESFSPLVEDEAYPSSPSDGDCRADSSFLLSKVGAWLLGLGLGLTTISLLSSSTPHGLAPSPATARTTPTSLLQPPLPPPPLPPLISWLTPNPVDLSNSTCALVGGSNSVLQHNFGAQIDAHDVVVRVNRMFDASVDSFSALARKLGRRTDIFFQDSCDHNSDDFEFRHVGGDWESCRPPEKSCPFGSIVYRGNTASSEPLCTGETQNGEALRRKAASSIIAVGIEADIVVDSVLQFRELRVEGGGGDSSDGDDANDNEPTTGLHAVVLFGLACKSVDLYAFGGDGTIDGHTISADHGLAMEHELLSSLSNHRPIANMPSLVQHLWDKSNIRVIC</sequence>
<keyword evidence="13" id="KW-1185">Reference proteome</keyword>
<keyword evidence="3" id="KW-0328">Glycosyltransferase</keyword>
<evidence type="ECO:0000256" key="1">
    <source>
        <dbReference type="ARBA" id="ARBA00004323"/>
    </source>
</evidence>
<dbReference type="Proteomes" id="UP001515480">
    <property type="component" value="Unassembled WGS sequence"/>
</dbReference>
<evidence type="ECO:0000256" key="11">
    <source>
        <dbReference type="SAM" id="MobiDB-lite"/>
    </source>
</evidence>
<feature type="region of interest" description="Disordered" evidence="11">
    <location>
        <begin position="1"/>
        <end position="36"/>
    </location>
</feature>
<proteinExistence type="inferred from homology"/>
<evidence type="ECO:0000256" key="6">
    <source>
        <dbReference type="ARBA" id="ARBA00022968"/>
    </source>
</evidence>
<dbReference type="Pfam" id="PF00777">
    <property type="entry name" value="Glyco_transf_29"/>
    <property type="match status" value="1"/>
</dbReference>